<keyword evidence="4" id="KW-0460">Magnesium</keyword>
<dbReference type="CDD" id="cd07505">
    <property type="entry name" value="HAD_BPGM-like"/>
    <property type="match status" value="1"/>
</dbReference>
<organism evidence="6 7">
    <name type="scientific">Anaerorhabdus furcosa</name>
    <dbReference type="NCBI Taxonomy" id="118967"/>
    <lineage>
        <taxon>Bacteria</taxon>
        <taxon>Bacillati</taxon>
        <taxon>Bacillota</taxon>
        <taxon>Erysipelotrichia</taxon>
        <taxon>Erysipelotrichales</taxon>
        <taxon>Erysipelotrichaceae</taxon>
        <taxon>Anaerorhabdus</taxon>
    </lineage>
</organism>
<dbReference type="Gene3D" id="3.40.50.1000">
    <property type="entry name" value="HAD superfamily/HAD-like"/>
    <property type="match status" value="1"/>
</dbReference>
<dbReference type="PANTHER" id="PTHR46193">
    <property type="entry name" value="6-PHOSPHOGLUCONATE PHOSPHATASE"/>
    <property type="match status" value="1"/>
</dbReference>
<evidence type="ECO:0000256" key="5">
    <source>
        <dbReference type="ARBA" id="ARBA00023277"/>
    </source>
</evidence>
<dbReference type="STRING" id="118967.SAMN02745191_1217"/>
<protein>
    <submittedName>
        <fullName evidence="6">Haloacid dehalogenase superfamily, subfamily IA, variant 3 with third motif having DD or ED</fullName>
    </submittedName>
</protein>
<keyword evidence="7" id="KW-1185">Reference proteome</keyword>
<dbReference type="Gene3D" id="1.10.150.240">
    <property type="entry name" value="Putative phosphatase, domain 2"/>
    <property type="match status" value="1"/>
</dbReference>
<dbReference type="Proteomes" id="UP000243297">
    <property type="component" value="Unassembled WGS sequence"/>
</dbReference>
<gene>
    <name evidence="6" type="ORF">SAMN02745191_1217</name>
</gene>
<dbReference type="SUPFAM" id="SSF56784">
    <property type="entry name" value="HAD-like"/>
    <property type="match status" value="1"/>
</dbReference>
<dbReference type="EMBL" id="FUWY01000003">
    <property type="protein sequence ID" value="SJZ65196.1"/>
    <property type="molecule type" value="Genomic_DNA"/>
</dbReference>
<evidence type="ECO:0000256" key="2">
    <source>
        <dbReference type="ARBA" id="ARBA00006171"/>
    </source>
</evidence>
<dbReference type="PANTHER" id="PTHR46193:SF18">
    <property type="entry name" value="HEXITOL PHOSPHATASE B"/>
    <property type="match status" value="1"/>
</dbReference>
<dbReference type="InterPro" id="IPR051600">
    <property type="entry name" value="Beta-PGM-like"/>
</dbReference>
<dbReference type="NCBIfam" id="TIGR01509">
    <property type="entry name" value="HAD-SF-IA-v3"/>
    <property type="match status" value="1"/>
</dbReference>
<evidence type="ECO:0000256" key="4">
    <source>
        <dbReference type="ARBA" id="ARBA00022842"/>
    </source>
</evidence>
<dbReference type="GO" id="GO:0046872">
    <property type="term" value="F:metal ion binding"/>
    <property type="evidence" value="ECO:0007669"/>
    <property type="project" value="UniProtKB-KW"/>
</dbReference>
<keyword evidence="5" id="KW-0119">Carbohydrate metabolism</keyword>
<proteinExistence type="inferred from homology"/>
<dbReference type="InterPro" id="IPR036412">
    <property type="entry name" value="HAD-like_sf"/>
</dbReference>
<sequence>MKFTSAIFDFNGTLFFDSDYHFKAWKKLVKEEFNHELTEVEMNTIIHGCPNIEAIERLAPNAYSLDKKNELSKLKEAMYREICASIDHISLVDGAPELMNYLKENNIPLTIASASIIENIDFFYTTFHLDQWMKLEDIIYDNGTYKNKIAMFNDALSILGKEKESCIIFEDSLSGVLSAIEAGFKHIILLHQHQYREDFDKYPEILFHSNNFYDVLNYIKSN</sequence>
<evidence type="ECO:0000256" key="3">
    <source>
        <dbReference type="ARBA" id="ARBA00022723"/>
    </source>
</evidence>
<evidence type="ECO:0000256" key="1">
    <source>
        <dbReference type="ARBA" id="ARBA00001946"/>
    </source>
</evidence>
<dbReference type="OrthoDB" id="9797743at2"/>
<reference evidence="7" key="1">
    <citation type="submission" date="2017-02" db="EMBL/GenBank/DDBJ databases">
        <authorList>
            <person name="Varghese N."/>
            <person name="Submissions S."/>
        </authorList>
    </citation>
    <scope>NUCLEOTIDE SEQUENCE [LARGE SCALE GENOMIC DNA]</scope>
    <source>
        <strain evidence="7">ATCC 25662</strain>
    </source>
</reference>
<dbReference type="InterPro" id="IPR006439">
    <property type="entry name" value="HAD-SF_hydro_IA"/>
</dbReference>
<dbReference type="InterPro" id="IPR023198">
    <property type="entry name" value="PGP-like_dom2"/>
</dbReference>
<comment type="cofactor">
    <cofactor evidence="1">
        <name>Mg(2+)</name>
        <dbReference type="ChEBI" id="CHEBI:18420"/>
    </cofactor>
</comment>
<evidence type="ECO:0000313" key="6">
    <source>
        <dbReference type="EMBL" id="SJZ65196.1"/>
    </source>
</evidence>
<dbReference type="Pfam" id="PF00702">
    <property type="entry name" value="Hydrolase"/>
    <property type="match status" value="1"/>
</dbReference>
<dbReference type="SFLD" id="SFLDG01129">
    <property type="entry name" value="C1.5:_HAD__Beta-PGM__Phosphata"/>
    <property type="match status" value="1"/>
</dbReference>
<dbReference type="InterPro" id="IPR023214">
    <property type="entry name" value="HAD_sf"/>
</dbReference>
<comment type="similarity">
    <text evidence="2">Belongs to the HAD-like hydrolase superfamily. CbbY/CbbZ/Gph/YieH family.</text>
</comment>
<name>A0A1T4MEB0_9FIRM</name>
<dbReference type="RefSeq" id="WP_078711628.1">
    <property type="nucleotide sequence ID" value="NZ_FUWY01000003.1"/>
</dbReference>
<dbReference type="AlphaFoldDB" id="A0A1T4MEB0"/>
<keyword evidence="3" id="KW-0479">Metal-binding</keyword>
<accession>A0A1T4MEB0</accession>
<evidence type="ECO:0000313" key="7">
    <source>
        <dbReference type="Proteomes" id="UP000243297"/>
    </source>
</evidence>
<dbReference type="SFLD" id="SFLDS00003">
    <property type="entry name" value="Haloacid_Dehalogenase"/>
    <property type="match status" value="1"/>
</dbReference>
<dbReference type="GO" id="GO:0003824">
    <property type="term" value="F:catalytic activity"/>
    <property type="evidence" value="ECO:0007669"/>
    <property type="project" value="UniProtKB-ARBA"/>
</dbReference>